<keyword evidence="4" id="KW-0233">DNA recombination</keyword>
<evidence type="ECO:0000256" key="3">
    <source>
        <dbReference type="ARBA" id="ARBA00023125"/>
    </source>
</evidence>
<proteinExistence type="inferred from homology"/>
<evidence type="ECO:0000256" key="1">
    <source>
        <dbReference type="ARBA" id="ARBA00008857"/>
    </source>
</evidence>
<sequence length="342" mass="39432">MNEITDLAKYLSRFFEEYLPLERGLSKHTIRSYSDTFTMWYAFFLCQKKLPAHKIMLKHITRQNVVDFLNWLEGTRGSSSTTRNSRLASLRAFCYFMQYQDVRNIGKWQEVLTIKAKRTEQATVSFLTQEGMTTLLAQIPTDTIQGRRHLAILAFLYDTGARAQELISFTPQCLNFSKPMHVVLYGKGKKKRIVPIHEKLCIILRAYMKDKGIDENMVGNTPLFTNANGRQLTTAGLAHIINMYAVLVRNLHPELLPEKISPHTFRHSKATHLLQAGLNIIYVRDILGHNSVRYTEIYARVDSKQKREALDNAYVDLIPHPSSDGEWEKDKGLLNWLKSLGR</sequence>
<evidence type="ECO:0000256" key="5">
    <source>
        <dbReference type="PROSITE-ProRule" id="PRU01248"/>
    </source>
</evidence>
<dbReference type="PROSITE" id="PS51900">
    <property type="entry name" value="CB"/>
    <property type="match status" value="1"/>
</dbReference>
<dbReference type="InterPro" id="IPR044068">
    <property type="entry name" value="CB"/>
</dbReference>
<dbReference type="InterPro" id="IPR011010">
    <property type="entry name" value="DNA_brk_join_enz"/>
</dbReference>
<feature type="domain" description="Core-binding (CB)" evidence="7">
    <location>
        <begin position="5"/>
        <end position="98"/>
    </location>
</feature>
<dbReference type="InterPro" id="IPR004107">
    <property type="entry name" value="Integrase_SAM-like_N"/>
</dbReference>
<evidence type="ECO:0000259" key="6">
    <source>
        <dbReference type="PROSITE" id="PS51898"/>
    </source>
</evidence>
<dbReference type="InterPro" id="IPR013762">
    <property type="entry name" value="Integrase-like_cat_sf"/>
</dbReference>
<keyword evidence="2" id="KW-0229">DNA integration</keyword>
<dbReference type="Gene3D" id="1.10.443.10">
    <property type="entry name" value="Intergrase catalytic core"/>
    <property type="match status" value="1"/>
</dbReference>
<comment type="caution">
    <text evidence="8">The sequence shown here is derived from an EMBL/GenBank/DDBJ whole genome shotgun (WGS) entry which is preliminary data.</text>
</comment>
<dbReference type="GO" id="GO:0015074">
    <property type="term" value="P:DNA integration"/>
    <property type="evidence" value="ECO:0007669"/>
    <property type="project" value="UniProtKB-KW"/>
</dbReference>
<dbReference type="Pfam" id="PF02899">
    <property type="entry name" value="Phage_int_SAM_1"/>
    <property type="match status" value="1"/>
</dbReference>
<accession>A0A413NC60</accession>
<protein>
    <submittedName>
        <fullName evidence="8">Tyrosine recombinase</fullName>
    </submittedName>
</protein>
<evidence type="ECO:0000313" key="9">
    <source>
        <dbReference type="Proteomes" id="UP000283684"/>
    </source>
</evidence>
<reference evidence="8 9" key="1">
    <citation type="submission" date="2018-08" db="EMBL/GenBank/DDBJ databases">
        <title>A genome reference for cultivated species of the human gut microbiota.</title>
        <authorList>
            <person name="Zou Y."/>
            <person name="Xue W."/>
            <person name="Luo G."/>
        </authorList>
    </citation>
    <scope>NUCLEOTIDE SEQUENCE [LARGE SCALE GENOMIC DNA]</scope>
    <source>
        <strain evidence="8 9">AM50-4</strain>
    </source>
</reference>
<dbReference type="PANTHER" id="PTHR30349">
    <property type="entry name" value="PHAGE INTEGRASE-RELATED"/>
    <property type="match status" value="1"/>
</dbReference>
<evidence type="ECO:0000256" key="4">
    <source>
        <dbReference type="ARBA" id="ARBA00023172"/>
    </source>
</evidence>
<dbReference type="GO" id="GO:0006310">
    <property type="term" value="P:DNA recombination"/>
    <property type="evidence" value="ECO:0007669"/>
    <property type="project" value="UniProtKB-KW"/>
</dbReference>
<dbReference type="Pfam" id="PF00589">
    <property type="entry name" value="Phage_integrase"/>
    <property type="match status" value="1"/>
</dbReference>
<dbReference type="SUPFAM" id="SSF56349">
    <property type="entry name" value="DNA breaking-rejoining enzymes"/>
    <property type="match status" value="1"/>
</dbReference>
<evidence type="ECO:0000259" key="7">
    <source>
        <dbReference type="PROSITE" id="PS51900"/>
    </source>
</evidence>
<dbReference type="PROSITE" id="PS51898">
    <property type="entry name" value="TYR_RECOMBINASE"/>
    <property type="match status" value="1"/>
</dbReference>
<dbReference type="AlphaFoldDB" id="A0A413NC60"/>
<comment type="similarity">
    <text evidence="1">Belongs to the 'phage' integrase family.</text>
</comment>
<dbReference type="InterPro" id="IPR010998">
    <property type="entry name" value="Integrase_recombinase_N"/>
</dbReference>
<dbReference type="EMBL" id="QSEE01000018">
    <property type="protein sequence ID" value="RGZ46082.1"/>
    <property type="molecule type" value="Genomic_DNA"/>
</dbReference>
<dbReference type="GO" id="GO:0003677">
    <property type="term" value="F:DNA binding"/>
    <property type="evidence" value="ECO:0007669"/>
    <property type="project" value="UniProtKB-UniRule"/>
</dbReference>
<dbReference type="Proteomes" id="UP000283684">
    <property type="component" value="Unassembled WGS sequence"/>
</dbReference>
<feature type="domain" description="Tyr recombinase" evidence="6">
    <location>
        <begin position="122"/>
        <end position="311"/>
    </location>
</feature>
<organism evidence="8 9">
    <name type="scientific">Bacteroides uniformis</name>
    <dbReference type="NCBI Taxonomy" id="820"/>
    <lineage>
        <taxon>Bacteria</taxon>
        <taxon>Pseudomonadati</taxon>
        <taxon>Bacteroidota</taxon>
        <taxon>Bacteroidia</taxon>
        <taxon>Bacteroidales</taxon>
        <taxon>Bacteroidaceae</taxon>
        <taxon>Bacteroides</taxon>
    </lineage>
</organism>
<dbReference type="PANTHER" id="PTHR30349:SF41">
    <property type="entry name" value="INTEGRASE_RECOMBINASE PROTEIN MJ0367-RELATED"/>
    <property type="match status" value="1"/>
</dbReference>
<evidence type="ECO:0000313" key="8">
    <source>
        <dbReference type="EMBL" id="RGZ46082.1"/>
    </source>
</evidence>
<dbReference type="InterPro" id="IPR050090">
    <property type="entry name" value="Tyrosine_recombinase_XerCD"/>
</dbReference>
<dbReference type="Gene3D" id="1.10.150.130">
    <property type="match status" value="1"/>
</dbReference>
<keyword evidence="3 5" id="KW-0238">DNA-binding</keyword>
<name>A0A413NC60_BACUN</name>
<gene>
    <name evidence="8" type="ORF">DW988_15985</name>
</gene>
<dbReference type="InterPro" id="IPR002104">
    <property type="entry name" value="Integrase_catalytic"/>
</dbReference>
<evidence type="ECO:0000256" key="2">
    <source>
        <dbReference type="ARBA" id="ARBA00022908"/>
    </source>
</evidence>